<keyword evidence="3" id="KW-1185">Reference proteome</keyword>
<feature type="transmembrane region" description="Helical" evidence="1">
    <location>
        <begin position="22"/>
        <end position="46"/>
    </location>
</feature>
<dbReference type="EMBL" id="JAUSVM010000001">
    <property type="protein sequence ID" value="MDQ0425513.1"/>
    <property type="molecule type" value="Genomic_DNA"/>
</dbReference>
<accession>A0ABU0GKA0</accession>
<reference evidence="2 3" key="1">
    <citation type="submission" date="2023-07" db="EMBL/GenBank/DDBJ databases">
        <title>Sequencing the genomes of 1000 actinobacteria strains.</title>
        <authorList>
            <person name="Klenk H.-P."/>
        </authorList>
    </citation>
    <scope>NUCLEOTIDE SEQUENCE [LARGE SCALE GENOMIC DNA]</scope>
    <source>
        <strain evidence="2 3">DSM 14785</strain>
    </source>
</reference>
<sequence>MDTDPTPVPTVEGTSWGADAEWTAWLATGVGLAVVAACYLVILVAYIRIIQKAGYSGWWVLVGLVPVLNLVMFLVFAYSRWPVLRENDLLRSQRGVPRS</sequence>
<protein>
    <submittedName>
        <fullName evidence="2">Membrane protein</fullName>
    </submittedName>
</protein>
<keyword evidence="1" id="KW-1133">Transmembrane helix</keyword>
<proteinExistence type="predicted"/>
<keyword evidence="1" id="KW-0472">Membrane</keyword>
<name>A0ABU0GKA0_9CELL</name>
<evidence type="ECO:0000256" key="1">
    <source>
        <dbReference type="SAM" id="Phobius"/>
    </source>
</evidence>
<gene>
    <name evidence="2" type="ORF">JO380_001894</name>
</gene>
<dbReference type="Proteomes" id="UP001240250">
    <property type="component" value="Unassembled WGS sequence"/>
</dbReference>
<keyword evidence="1" id="KW-0812">Transmembrane</keyword>
<evidence type="ECO:0000313" key="2">
    <source>
        <dbReference type="EMBL" id="MDQ0425513.1"/>
    </source>
</evidence>
<feature type="transmembrane region" description="Helical" evidence="1">
    <location>
        <begin position="58"/>
        <end position="79"/>
    </location>
</feature>
<organism evidence="2 3">
    <name type="scientific">Cellulomonas iranensis</name>
    <dbReference type="NCBI Taxonomy" id="76862"/>
    <lineage>
        <taxon>Bacteria</taxon>
        <taxon>Bacillati</taxon>
        <taxon>Actinomycetota</taxon>
        <taxon>Actinomycetes</taxon>
        <taxon>Micrococcales</taxon>
        <taxon>Cellulomonadaceae</taxon>
        <taxon>Cellulomonas</taxon>
    </lineage>
</organism>
<evidence type="ECO:0000313" key="3">
    <source>
        <dbReference type="Proteomes" id="UP001240250"/>
    </source>
</evidence>
<dbReference type="RefSeq" id="WP_201775274.1">
    <property type="nucleotide sequence ID" value="NZ_CP194061.1"/>
</dbReference>
<comment type="caution">
    <text evidence="2">The sequence shown here is derived from an EMBL/GenBank/DDBJ whole genome shotgun (WGS) entry which is preliminary data.</text>
</comment>